<keyword evidence="1" id="KW-0472">Membrane</keyword>
<keyword evidence="1" id="KW-1133">Transmembrane helix</keyword>
<accession>A0A2S8SW13</accession>
<dbReference type="InParanoid" id="A0A2S8SW13"/>
<proteinExistence type="predicted"/>
<dbReference type="RefSeq" id="WP_105482848.1">
    <property type="nucleotide sequence ID" value="NZ_NIGF01000003.1"/>
</dbReference>
<comment type="caution">
    <text evidence="3">The sequence shown here is derived from an EMBL/GenBank/DDBJ whole genome shotgun (WGS) entry which is preliminary data.</text>
</comment>
<dbReference type="OrthoDB" id="9773582at2"/>
<evidence type="ECO:0000256" key="1">
    <source>
        <dbReference type="SAM" id="Phobius"/>
    </source>
</evidence>
<evidence type="ECO:0000313" key="4">
    <source>
        <dbReference type="Proteomes" id="UP000237684"/>
    </source>
</evidence>
<feature type="transmembrane region" description="Helical" evidence="1">
    <location>
        <begin position="20"/>
        <end position="41"/>
    </location>
</feature>
<feature type="transmembrane region" description="Helical" evidence="1">
    <location>
        <begin position="116"/>
        <end position="134"/>
    </location>
</feature>
<organism evidence="3 4">
    <name type="scientific">Abditibacterium utsteinense</name>
    <dbReference type="NCBI Taxonomy" id="1960156"/>
    <lineage>
        <taxon>Bacteria</taxon>
        <taxon>Pseudomonadati</taxon>
        <taxon>Abditibacteriota</taxon>
        <taxon>Abditibacteriia</taxon>
        <taxon>Abditibacteriales</taxon>
        <taxon>Abditibacteriaceae</taxon>
        <taxon>Abditibacterium</taxon>
    </lineage>
</organism>
<keyword evidence="1" id="KW-0812">Transmembrane</keyword>
<feature type="transmembrane region" description="Helical" evidence="1">
    <location>
        <begin position="87"/>
        <end position="110"/>
    </location>
</feature>
<feature type="transmembrane region" description="Helical" evidence="1">
    <location>
        <begin position="218"/>
        <end position="236"/>
    </location>
</feature>
<reference evidence="3 4" key="1">
    <citation type="journal article" date="2018" name="Syst. Appl. Microbiol.">
        <title>Abditibacterium utsteinense sp. nov., the first cultivated member of candidate phylum FBP, isolated from ice-free Antarctic soil samples.</title>
        <authorList>
            <person name="Tahon G."/>
            <person name="Tytgat B."/>
            <person name="Lebbe L."/>
            <person name="Carlier A."/>
            <person name="Willems A."/>
        </authorList>
    </citation>
    <scope>NUCLEOTIDE SEQUENCE [LARGE SCALE GENOMIC DNA]</scope>
    <source>
        <strain evidence="3 4">LMG 29911</strain>
    </source>
</reference>
<dbReference type="Proteomes" id="UP000237684">
    <property type="component" value="Unassembled WGS sequence"/>
</dbReference>
<dbReference type="EMBL" id="NIGF01000003">
    <property type="protein sequence ID" value="PQV64982.1"/>
    <property type="molecule type" value="Genomic_DNA"/>
</dbReference>
<sequence>MKFPIGRFFSEFLAILPDLLPRFALAWLVAFVGLIGTVLLLKKLIHPQVLRTDARIRAWARTLRYQDVTASGPDAAERHARTNFFRFWTNFASAPTLIFLSLATAIWATGNVALPRFFYLPGIAYAGSMLLSFVSKRVFKRARPVREEGAFGHKLKDGSFPSGHSLTSFCFWFTLPVAAGMVGVATSWIALLVFAAFVVVTLTGLSRIYLGVHFPSDVLGGFGIGTAWCLLCYLALHAKL</sequence>
<keyword evidence="4" id="KW-1185">Reference proteome</keyword>
<dbReference type="PANTHER" id="PTHR14969">
    <property type="entry name" value="SPHINGOSINE-1-PHOSPHATE PHOSPHOHYDROLASE"/>
    <property type="match status" value="1"/>
</dbReference>
<gene>
    <name evidence="3" type="ORF">B1R32_103252</name>
</gene>
<feature type="transmembrane region" description="Helical" evidence="1">
    <location>
        <begin position="169"/>
        <end position="198"/>
    </location>
</feature>
<evidence type="ECO:0000259" key="2">
    <source>
        <dbReference type="SMART" id="SM00014"/>
    </source>
</evidence>
<evidence type="ECO:0000313" key="3">
    <source>
        <dbReference type="EMBL" id="PQV64982.1"/>
    </source>
</evidence>
<protein>
    <submittedName>
        <fullName evidence="3">PAP2 superfamily protein</fullName>
    </submittedName>
</protein>
<dbReference type="PANTHER" id="PTHR14969:SF13">
    <property type="entry name" value="AT30094P"/>
    <property type="match status" value="1"/>
</dbReference>
<dbReference type="Gene3D" id="1.20.144.10">
    <property type="entry name" value="Phosphatidic acid phosphatase type 2/haloperoxidase"/>
    <property type="match status" value="1"/>
</dbReference>
<name>A0A2S8SW13_9BACT</name>
<dbReference type="AlphaFoldDB" id="A0A2S8SW13"/>
<dbReference type="Pfam" id="PF01569">
    <property type="entry name" value="PAP2"/>
    <property type="match status" value="1"/>
</dbReference>
<dbReference type="InterPro" id="IPR036938">
    <property type="entry name" value="PAP2/HPO_sf"/>
</dbReference>
<feature type="domain" description="Phosphatidic acid phosphatase type 2/haloperoxidase" evidence="2">
    <location>
        <begin position="118"/>
        <end position="233"/>
    </location>
</feature>
<dbReference type="SMART" id="SM00014">
    <property type="entry name" value="acidPPc"/>
    <property type="match status" value="1"/>
</dbReference>
<dbReference type="CDD" id="cd03392">
    <property type="entry name" value="PAP2_like_2"/>
    <property type="match status" value="1"/>
</dbReference>
<dbReference type="InterPro" id="IPR000326">
    <property type="entry name" value="PAP2/HPO"/>
</dbReference>
<dbReference type="SUPFAM" id="SSF48317">
    <property type="entry name" value="Acid phosphatase/Vanadium-dependent haloperoxidase"/>
    <property type="match status" value="1"/>
</dbReference>